<evidence type="ECO:0000256" key="1">
    <source>
        <dbReference type="SAM" id="Phobius"/>
    </source>
</evidence>
<name>A0AAN6VKJ0_9PEZI</name>
<keyword evidence="3" id="KW-1185">Reference proteome</keyword>
<dbReference type="AlphaFoldDB" id="A0AAN6VKJ0"/>
<reference evidence="2" key="1">
    <citation type="journal article" date="2023" name="Mol. Phylogenet. Evol.">
        <title>Genome-scale phylogeny and comparative genomics of the fungal order Sordariales.</title>
        <authorList>
            <person name="Hensen N."/>
            <person name="Bonometti L."/>
            <person name="Westerberg I."/>
            <person name="Brannstrom I.O."/>
            <person name="Guillou S."/>
            <person name="Cros-Aarteil S."/>
            <person name="Calhoun S."/>
            <person name="Haridas S."/>
            <person name="Kuo A."/>
            <person name="Mondo S."/>
            <person name="Pangilinan J."/>
            <person name="Riley R."/>
            <person name="LaButti K."/>
            <person name="Andreopoulos B."/>
            <person name="Lipzen A."/>
            <person name="Chen C."/>
            <person name="Yan M."/>
            <person name="Daum C."/>
            <person name="Ng V."/>
            <person name="Clum A."/>
            <person name="Steindorff A."/>
            <person name="Ohm R.A."/>
            <person name="Martin F."/>
            <person name="Silar P."/>
            <person name="Natvig D.O."/>
            <person name="Lalanne C."/>
            <person name="Gautier V."/>
            <person name="Ament-Velasquez S.L."/>
            <person name="Kruys A."/>
            <person name="Hutchinson M.I."/>
            <person name="Powell A.J."/>
            <person name="Barry K."/>
            <person name="Miller A.N."/>
            <person name="Grigoriev I.V."/>
            <person name="Debuchy R."/>
            <person name="Gladieux P."/>
            <person name="Hiltunen Thoren M."/>
            <person name="Johannesson H."/>
        </authorList>
    </citation>
    <scope>NUCLEOTIDE SEQUENCE</scope>
    <source>
        <strain evidence="2">CBS 538.74</strain>
    </source>
</reference>
<evidence type="ECO:0000313" key="2">
    <source>
        <dbReference type="EMBL" id="KAK4152085.1"/>
    </source>
</evidence>
<dbReference type="EMBL" id="MU856988">
    <property type="protein sequence ID" value="KAK4152085.1"/>
    <property type="molecule type" value="Genomic_DNA"/>
</dbReference>
<dbReference type="Proteomes" id="UP001302745">
    <property type="component" value="Unassembled WGS sequence"/>
</dbReference>
<evidence type="ECO:0000313" key="3">
    <source>
        <dbReference type="Proteomes" id="UP001302745"/>
    </source>
</evidence>
<protein>
    <submittedName>
        <fullName evidence="2">Uncharacterized protein</fullName>
    </submittedName>
</protein>
<keyword evidence="1" id="KW-0472">Membrane</keyword>
<accession>A0AAN6VKJ0</accession>
<reference evidence="2" key="2">
    <citation type="submission" date="2023-05" db="EMBL/GenBank/DDBJ databases">
        <authorList>
            <consortium name="Lawrence Berkeley National Laboratory"/>
            <person name="Steindorff A."/>
            <person name="Hensen N."/>
            <person name="Bonometti L."/>
            <person name="Westerberg I."/>
            <person name="Brannstrom I.O."/>
            <person name="Guillou S."/>
            <person name="Cros-Aarteil S."/>
            <person name="Calhoun S."/>
            <person name="Haridas S."/>
            <person name="Kuo A."/>
            <person name="Mondo S."/>
            <person name="Pangilinan J."/>
            <person name="Riley R."/>
            <person name="Labutti K."/>
            <person name="Andreopoulos B."/>
            <person name="Lipzen A."/>
            <person name="Chen C."/>
            <person name="Yanf M."/>
            <person name="Daum C."/>
            <person name="Ng V."/>
            <person name="Clum A."/>
            <person name="Ohm R."/>
            <person name="Martin F."/>
            <person name="Silar P."/>
            <person name="Natvig D."/>
            <person name="Lalanne C."/>
            <person name="Gautier V."/>
            <person name="Ament-Velasquez S.L."/>
            <person name="Kruys A."/>
            <person name="Hutchinson M.I."/>
            <person name="Powell A.J."/>
            <person name="Barry K."/>
            <person name="Miller A.N."/>
            <person name="Grigoriev I.V."/>
            <person name="Debuchy R."/>
            <person name="Gladieux P."/>
            <person name="Thoren M.H."/>
            <person name="Johannesson H."/>
        </authorList>
    </citation>
    <scope>NUCLEOTIDE SEQUENCE</scope>
    <source>
        <strain evidence="2">CBS 538.74</strain>
    </source>
</reference>
<comment type="caution">
    <text evidence="2">The sequence shown here is derived from an EMBL/GenBank/DDBJ whole genome shotgun (WGS) entry which is preliminary data.</text>
</comment>
<keyword evidence="1" id="KW-1133">Transmembrane helix</keyword>
<feature type="transmembrane region" description="Helical" evidence="1">
    <location>
        <begin position="26"/>
        <end position="45"/>
    </location>
</feature>
<sequence length="49" mass="5689">KIIAKAKRYDAYVRYGRSCNSSRVPIYIYTYYLSVVTILPLTSIVDKII</sequence>
<gene>
    <name evidence="2" type="ORF">C8A00DRAFT_16583</name>
</gene>
<organism evidence="2 3">
    <name type="scientific">Chaetomidium leptoderma</name>
    <dbReference type="NCBI Taxonomy" id="669021"/>
    <lineage>
        <taxon>Eukaryota</taxon>
        <taxon>Fungi</taxon>
        <taxon>Dikarya</taxon>
        <taxon>Ascomycota</taxon>
        <taxon>Pezizomycotina</taxon>
        <taxon>Sordariomycetes</taxon>
        <taxon>Sordariomycetidae</taxon>
        <taxon>Sordariales</taxon>
        <taxon>Chaetomiaceae</taxon>
        <taxon>Chaetomidium</taxon>
    </lineage>
</organism>
<feature type="non-terminal residue" evidence="2">
    <location>
        <position position="1"/>
    </location>
</feature>
<keyword evidence="1" id="KW-0812">Transmembrane</keyword>
<proteinExistence type="predicted"/>